<accession>A0A2H0V148</accession>
<dbReference type="InterPro" id="IPR019270">
    <property type="entry name" value="DUF2283"/>
</dbReference>
<dbReference type="Proteomes" id="UP000228626">
    <property type="component" value="Unassembled WGS sequence"/>
</dbReference>
<organism evidence="1 2">
    <name type="scientific">Candidatus Falkowbacteria bacterium CG10_big_fil_rev_8_21_14_0_10_43_10</name>
    <dbReference type="NCBI Taxonomy" id="1974567"/>
    <lineage>
        <taxon>Bacteria</taxon>
        <taxon>Candidatus Falkowiibacteriota</taxon>
    </lineage>
</organism>
<evidence type="ECO:0000313" key="2">
    <source>
        <dbReference type="Proteomes" id="UP000228626"/>
    </source>
</evidence>
<proteinExistence type="predicted"/>
<sequence length="70" mass="7769">MVNYDPETNLISIEIAQGRIDHVIELGNFLIHVNKKNAPLLIEILDGGKFIGQLQKFKKEDIIKSVAPAG</sequence>
<evidence type="ECO:0008006" key="3">
    <source>
        <dbReference type="Google" id="ProtNLM"/>
    </source>
</evidence>
<protein>
    <recommendedName>
        <fullName evidence="3">DUF2283 domain-containing protein</fullName>
    </recommendedName>
</protein>
<dbReference type="EMBL" id="PFAR01000054">
    <property type="protein sequence ID" value="PIR92768.1"/>
    <property type="molecule type" value="Genomic_DNA"/>
</dbReference>
<dbReference type="AlphaFoldDB" id="A0A2H0V148"/>
<reference evidence="2" key="1">
    <citation type="submission" date="2017-09" db="EMBL/GenBank/DDBJ databases">
        <title>Depth-based differentiation of microbial function through sediment-hosted aquifers and enrichment of novel symbionts in the deep terrestrial subsurface.</title>
        <authorList>
            <person name="Probst A.J."/>
            <person name="Ladd B."/>
            <person name="Jarett J.K."/>
            <person name="Geller-Mcgrath D.E."/>
            <person name="Sieber C.M.K."/>
            <person name="Emerson J.B."/>
            <person name="Anantharaman K."/>
            <person name="Thomas B.C."/>
            <person name="Malmstrom R."/>
            <person name="Stieglmeier M."/>
            <person name="Klingl A."/>
            <person name="Woyke T."/>
            <person name="Ryan C.M."/>
            <person name="Banfield J.F."/>
        </authorList>
    </citation>
    <scope>NUCLEOTIDE SEQUENCE [LARGE SCALE GENOMIC DNA]</scope>
</reference>
<comment type="caution">
    <text evidence="1">The sequence shown here is derived from an EMBL/GenBank/DDBJ whole genome shotgun (WGS) entry which is preliminary data.</text>
</comment>
<gene>
    <name evidence="1" type="ORF">COT99_04450</name>
</gene>
<name>A0A2H0V148_9BACT</name>
<evidence type="ECO:0000313" key="1">
    <source>
        <dbReference type="EMBL" id="PIR92768.1"/>
    </source>
</evidence>
<dbReference type="Pfam" id="PF10049">
    <property type="entry name" value="DUF2283"/>
    <property type="match status" value="1"/>
</dbReference>